<evidence type="ECO:0000256" key="3">
    <source>
        <dbReference type="ARBA" id="ARBA00022833"/>
    </source>
</evidence>
<evidence type="ECO:0000256" key="2">
    <source>
        <dbReference type="ARBA" id="ARBA00022771"/>
    </source>
</evidence>
<dbReference type="SUPFAM" id="SSF57850">
    <property type="entry name" value="RING/U-box"/>
    <property type="match status" value="1"/>
</dbReference>
<protein>
    <submittedName>
        <fullName evidence="7">Tripartite motif-containing protein 2</fullName>
    </submittedName>
</protein>
<organism evidence="7 8">
    <name type="scientific">Mizuhopecten yessoensis</name>
    <name type="common">Japanese scallop</name>
    <name type="synonym">Patinopecten yessoensis</name>
    <dbReference type="NCBI Taxonomy" id="6573"/>
    <lineage>
        <taxon>Eukaryota</taxon>
        <taxon>Metazoa</taxon>
        <taxon>Spiralia</taxon>
        <taxon>Lophotrochozoa</taxon>
        <taxon>Mollusca</taxon>
        <taxon>Bivalvia</taxon>
        <taxon>Autobranchia</taxon>
        <taxon>Pteriomorphia</taxon>
        <taxon>Pectinida</taxon>
        <taxon>Pectinoidea</taxon>
        <taxon>Pectinidae</taxon>
        <taxon>Mizuhopecten</taxon>
    </lineage>
</organism>
<dbReference type="PANTHER" id="PTHR25462">
    <property type="entry name" value="BONUS, ISOFORM C-RELATED"/>
    <property type="match status" value="1"/>
</dbReference>
<dbReference type="GO" id="GO:0008270">
    <property type="term" value="F:zinc ion binding"/>
    <property type="evidence" value="ECO:0007669"/>
    <property type="project" value="UniProtKB-KW"/>
</dbReference>
<dbReference type="InterPro" id="IPR047153">
    <property type="entry name" value="TRIM45/56/19-like"/>
</dbReference>
<dbReference type="InterPro" id="IPR011042">
    <property type="entry name" value="6-blade_b-propeller_TolB-like"/>
</dbReference>
<proteinExistence type="predicted"/>
<dbReference type="InterPro" id="IPR017907">
    <property type="entry name" value="Znf_RING_CS"/>
</dbReference>
<evidence type="ECO:0000313" key="7">
    <source>
        <dbReference type="EMBL" id="OWF53263.1"/>
    </source>
</evidence>
<sequence>MAEGGTCSDPPSVTSTRPNLLESHHLDCPICLEQLRQPRSLPCLHSLCEECLSSYIIVETSGTSDTTTSFTCPVCRTLTHPIDKSEDKENWAKQFPTDSHAVETIQLVNQTKEPYHCKPCQKKGNMTPAKFLCNTTESFFCESCKVDFHDMVHTGCDIVDIKRSNMSQLRVTLDHSTRRCDKHNDKMDCYCQDHKTLGCSKCIYVDHRKCEDVSTIKNYCEKLESTSRLNEMRKSLKRGADAMEILIKAFYMHLQSLTDDKDAALTSIDNLHKQIDKCVLQMKKEITDDLITAYKKEKENLKIASQKCERLKTAMENTLEASSTAQQNIDHMNTVLLYQRSQMEVDSCEGLLAETKKSYSTSRIEHIKDSNVSSISSALSLGKIVVEQQKKNVPASIRTLSKPLFRCEIKEIGKVNIKCPSDTSNCSAVGVVYFPDGRIVVGDYTNKKIKLITDDGNVAAELQVNGTPGDVCIVDNTTVAVAVMRPGGIRVVTVAPSKLTMSSQINTEIPCYSIACRNGEFVVNTGSEVCSVSKDGTTHKLQRYSDIVFGISYDSQHGHLFITHWTDTTGEMVVTRLSDDNKHTDVLEVGVVKRASDVDVDEDGNVYVCGHDSNNVVQMSGDGTNVRELLTAANGIERPRAISVCGDKIVVTNTSRQMDFVRVFRLV</sequence>
<dbReference type="Proteomes" id="UP000242188">
    <property type="component" value="Unassembled WGS sequence"/>
</dbReference>
<dbReference type="SUPFAM" id="SSF57845">
    <property type="entry name" value="B-box zinc-binding domain"/>
    <property type="match status" value="1"/>
</dbReference>
<evidence type="ECO:0000313" key="8">
    <source>
        <dbReference type="Proteomes" id="UP000242188"/>
    </source>
</evidence>
<dbReference type="SUPFAM" id="SSF101898">
    <property type="entry name" value="NHL repeat"/>
    <property type="match status" value="1"/>
</dbReference>
<dbReference type="InterPro" id="IPR001841">
    <property type="entry name" value="Znf_RING"/>
</dbReference>
<dbReference type="SMART" id="SM00184">
    <property type="entry name" value="RING"/>
    <property type="match status" value="1"/>
</dbReference>
<dbReference type="InterPro" id="IPR018957">
    <property type="entry name" value="Znf_C3HC4_RING-type"/>
</dbReference>
<keyword evidence="2 4" id="KW-0863">Zinc-finger</keyword>
<evidence type="ECO:0000256" key="1">
    <source>
        <dbReference type="ARBA" id="ARBA00022723"/>
    </source>
</evidence>
<name>A0A210QX32_MIZYE</name>
<keyword evidence="3" id="KW-0862">Zinc</keyword>
<dbReference type="PROSITE" id="PS00518">
    <property type="entry name" value="ZF_RING_1"/>
    <property type="match status" value="1"/>
</dbReference>
<dbReference type="AlphaFoldDB" id="A0A210QX32"/>
<reference evidence="7 8" key="1">
    <citation type="journal article" date="2017" name="Nat. Ecol. Evol.">
        <title>Scallop genome provides insights into evolution of bilaterian karyotype and development.</title>
        <authorList>
            <person name="Wang S."/>
            <person name="Zhang J."/>
            <person name="Jiao W."/>
            <person name="Li J."/>
            <person name="Xun X."/>
            <person name="Sun Y."/>
            <person name="Guo X."/>
            <person name="Huan P."/>
            <person name="Dong B."/>
            <person name="Zhang L."/>
            <person name="Hu X."/>
            <person name="Sun X."/>
            <person name="Wang J."/>
            <person name="Zhao C."/>
            <person name="Wang Y."/>
            <person name="Wang D."/>
            <person name="Huang X."/>
            <person name="Wang R."/>
            <person name="Lv J."/>
            <person name="Li Y."/>
            <person name="Zhang Z."/>
            <person name="Liu B."/>
            <person name="Lu W."/>
            <person name="Hui Y."/>
            <person name="Liang J."/>
            <person name="Zhou Z."/>
            <person name="Hou R."/>
            <person name="Li X."/>
            <person name="Liu Y."/>
            <person name="Li H."/>
            <person name="Ning X."/>
            <person name="Lin Y."/>
            <person name="Zhao L."/>
            <person name="Xing Q."/>
            <person name="Dou J."/>
            <person name="Li Y."/>
            <person name="Mao J."/>
            <person name="Guo H."/>
            <person name="Dou H."/>
            <person name="Li T."/>
            <person name="Mu C."/>
            <person name="Jiang W."/>
            <person name="Fu Q."/>
            <person name="Fu X."/>
            <person name="Miao Y."/>
            <person name="Liu J."/>
            <person name="Yu Q."/>
            <person name="Li R."/>
            <person name="Liao H."/>
            <person name="Li X."/>
            <person name="Kong Y."/>
            <person name="Jiang Z."/>
            <person name="Chourrout D."/>
            <person name="Li R."/>
            <person name="Bao Z."/>
        </authorList>
    </citation>
    <scope>NUCLEOTIDE SEQUENCE [LARGE SCALE GENOMIC DNA]</scope>
    <source>
        <strain evidence="7 8">PY_sf001</strain>
    </source>
</reference>
<dbReference type="EMBL" id="NEDP02001444">
    <property type="protein sequence ID" value="OWF53263.1"/>
    <property type="molecule type" value="Genomic_DNA"/>
</dbReference>
<dbReference type="InterPro" id="IPR013083">
    <property type="entry name" value="Znf_RING/FYVE/PHD"/>
</dbReference>
<keyword evidence="5" id="KW-0175">Coiled coil</keyword>
<dbReference type="PANTHER" id="PTHR25462:SF296">
    <property type="entry name" value="MEIOTIC P26, ISOFORM F"/>
    <property type="match status" value="1"/>
</dbReference>
<evidence type="ECO:0000259" key="6">
    <source>
        <dbReference type="PROSITE" id="PS50089"/>
    </source>
</evidence>
<dbReference type="OrthoDB" id="6087631at2759"/>
<feature type="domain" description="RING-type" evidence="6">
    <location>
        <begin position="28"/>
        <end position="76"/>
    </location>
</feature>
<feature type="coiled-coil region" evidence="5">
    <location>
        <begin position="254"/>
        <end position="321"/>
    </location>
</feature>
<dbReference type="PROSITE" id="PS50089">
    <property type="entry name" value="ZF_RING_2"/>
    <property type="match status" value="1"/>
</dbReference>
<evidence type="ECO:0000256" key="4">
    <source>
        <dbReference type="PROSITE-ProRule" id="PRU00175"/>
    </source>
</evidence>
<dbReference type="Gene3D" id="3.30.40.10">
    <property type="entry name" value="Zinc/RING finger domain, C3HC4 (zinc finger)"/>
    <property type="match status" value="1"/>
</dbReference>
<keyword evidence="8" id="KW-1185">Reference proteome</keyword>
<dbReference type="Gene3D" id="2.120.10.30">
    <property type="entry name" value="TolB, C-terminal domain"/>
    <property type="match status" value="1"/>
</dbReference>
<accession>A0A210QX32</accession>
<keyword evidence="1" id="KW-0479">Metal-binding</keyword>
<gene>
    <name evidence="7" type="ORF">KP79_PYT04579</name>
</gene>
<evidence type="ECO:0000256" key="5">
    <source>
        <dbReference type="SAM" id="Coils"/>
    </source>
</evidence>
<comment type="caution">
    <text evidence="7">The sequence shown here is derived from an EMBL/GenBank/DDBJ whole genome shotgun (WGS) entry which is preliminary data.</text>
</comment>
<dbReference type="Gene3D" id="3.30.160.60">
    <property type="entry name" value="Classic Zinc Finger"/>
    <property type="match status" value="1"/>
</dbReference>
<dbReference type="Pfam" id="PF00097">
    <property type="entry name" value="zf-C3HC4"/>
    <property type="match status" value="1"/>
</dbReference>